<feature type="compositionally biased region" description="Gly residues" evidence="2">
    <location>
        <begin position="248"/>
        <end position="262"/>
    </location>
</feature>
<comment type="caution">
    <text evidence="5">The sequence shown here is derived from an EMBL/GenBank/DDBJ whole genome shotgun (WGS) entry which is preliminary data.</text>
</comment>
<dbReference type="AlphaFoldDB" id="A0A543J430"/>
<evidence type="ECO:0000313" key="6">
    <source>
        <dbReference type="Proteomes" id="UP000319213"/>
    </source>
</evidence>
<dbReference type="Pfam" id="PF09362">
    <property type="entry name" value="DUF1996"/>
    <property type="match status" value="1"/>
</dbReference>
<feature type="region of interest" description="Disordered" evidence="2">
    <location>
        <begin position="138"/>
        <end position="281"/>
    </location>
</feature>
<feature type="chain" id="PRO_5021761847" evidence="3">
    <location>
        <begin position="36"/>
        <end position="566"/>
    </location>
</feature>
<accession>A0A543J430</accession>
<feature type="compositionally biased region" description="Low complexity" evidence="2">
    <location>
        <begin position="172"/>
        <end position="212"/>
    </location>
</feature>
<dbReference type="PANTHER" id="PTHR43662">
    <property type="match status" value="1"/>
</dbReference>
<dbReference type="PROSITE" id="PS51318">
    <property type="entry name" value="TAT"/>
    <property type="match status" value="1"/>
</dbReference>
<feature type="compositionally biased region" description="Gly residues" evidence="2">
    <location>
        <begin position="143"/>
        <end position="168"/>
    </location>
</feature>
<evidence type="ECO:0000256" key="1">
    <source>
        <dbReference type="SAM" id="Coils"/>
    </source>
</evidence>
<proteinExistence type="predicted"/>
<feature type="compositionally biased region" description="Low complexity" evidence="2">
    <location>
        <begin position="263"/>
        <end position="275"/>
    </location>
</feature>
<reference evidence="5 6" key="1">
    <citation type="submission" date="2019-06" db="EMBL/GenBank/DDBJ databases">
        <title>Sequencing the genomes of 1000 actinobacteria strains.</title>
        <authorList>
            <person name="Klenk H.-P."/>
        </authorList>
    </citation>
    <scope>NUCLEOTIDE SEQUENCE [LARGE SCALE GENOMIC DNA]</scope>
    <source>
        <strain evidence="5 6">DSM 43186</strain>
    </source>
</reference>
<dbReference type="EMBL" id="VFPQ01000001">
    <property type="protein sequence ID" value="TQM77596.1"/>
    <property type="molecule type" value="Genomic_DNA"/>
</dbReference>
<keyword evidence="1" id="KW-0175">Coiled coil</keyword>
<evidence type="ECO:0000256" key="2">
    <source>
        <dbReference type="SAM" id="MobiDB-lite"/>
    </source>
</evidence>
<feature type="signal peptide" evidence="3">
    <location>
        <begin position="1"/>
        <end position="35"/>
    </location>
</feature>
<evidence type="ECO:0000313" key="5">
    <source>
        <dbReference type="EMBL" id="TQM77596.1"/>
    </source>
</evidence>
<evidence type="ECO:0000256" key="3">
    <source>
        <dbReference type="SAM" id="SignalP"/>
    </source>
</evidence>
<dbReference type="PANTHER" id="PTHR43662:SF3">
    <property type="entry name" value="DOMAIN PROTEIN, PUTATIVE (AFU_ORTHOLOGUE AFUA_6G11970)-RELATED"/>
    <property type="match status" value="1"/>
</dbReference>
<dbReference type="InterPro" id="IPR018535">
    <property type="entry name" value="DUF1996"/>
</dbReference>
<feature type="compositionally biased region" description="Low complexity" evidence="2">
    <location>
        <begin position="220"/>
        <end position="247"/>
    </location>
</feature>
<dbReference type="Proteomes" id="UP000319213">
    <property type="component" value="Unassembled WGS sequence"/>
</dbReference>
<dbReference type="InterPro" id="IPR006311">
    <property type="entry name" value="TAT_signal"/>
</dbReference>
<protein>
    <submittedName>
        <fullName evidence="5">Uncharacterized protein DUF1996</fullName>
    </submittedName>
</protein>
<evidence type="ECO:0000259" key="4">
    <source>
        <dbReference type="Pfam" id="PF09362"/>
    </source>
</evidence>
<keyword evidence="3" id="KW-0732">Signal</keyword>
<feature type="domain" description="DUF1996" evidence="4">
    <location>
        <begin position="324"/>
        <end position="520"/>
    </location>
</feature>
<keyword evidence="6" id="KW-1185">Reference proteome</keyword>
<dbReference type="RefSeq" id="WP_229788498.1">
    <property type="nucleotide sequence ID" value="NZ_BMPV01000002.1"/>
</dbReference>
<name>A0A543J430_9ACTN</name>
<sequence length="566" mass="59878">MTHHRRSYMRGKMAAAVTAVAVTTGGMGILTPANAATAGISPAAGGQTIVCPPVADRLGAVPAAAQAEVNRNLALLEQQIADANRRLANSVGQGGPNFVQNAILGPLRSKRIATLERIAIAIGRTGFPRPQGLEELADCTLTGGNGQGQGNNGQGNGFNNGQHNGFGKGKNKGNNGNNNGNNGQDNGQNNGNNGQDNGQGNNGNNGINDPGNGNNGNNGQGNDNGQNNGNNGQDNGQGNNGNNNNGNNGQGNDNGQGNGNNGNNGNNNGNNINGNPPSRADFVDIRTVRPNVVRPRFQRNGSRGTFTSFCGRNERRHYNSDNVIVAPGVSNGAHHVHDYVGNTDTNGQSTNESLEAAGTTCTNGDKSAYFWPVLRLVGTKDFDHNQPGGGLDGNVGRILRPTSVTLTFRGNPRSKVVAPPKFLRIITGDAKSFTNGTANANSFWTCTGFENRKLTDKYPLCPRGSQVVRIFEFQSCWDGQNIDSANHRTHVAFARPDGTCPDGFQPIPQLVQRITYSVPPGPSYALDSFPEQLHKPITDHSDFINVMPERLMQRAVNCINSGRRCF</sequence>
<feature type="coiled-coil region" evidence="1">
    <location>
        <begin position="66"/>
        <end position="93"/>
    </location>
</feature>
<gene>
    <name evidence="5" type="ORF">FHX40_4366</name>
</gene>
<organism evidence="5 6">
    <name type="scientific">Thermopolyspora flexuosa</name>
    <dbReference type="NCBI Taxonomy" id="103836"/>
    <lineage>
        <taxon>Bacteria</taxon>
        <taxon>Bacillati</taxon>
        <taxon>Actinomycetota</taxon>
        <taxon>Actinomycetes</taxon>
        <taxon>Streptosporangiales</taxon>
        <taxon>Streptosporangiaceae</taxon>
        <taxon>Thermopolyspora</taxon>
    </lineage>
</organism>